<evidence type="ECO:0000256" key="3">
    <source>
        <dbReference type="ARBA" id="ARBA00022448"/>
    </source>
</evidence>
<comment type="caution">
    <text evidence="10">The sequence shown here is derived from an EMBL/GenBank/DDBJ whole genome shotgun (WGS) entry which is preliminary data.</text>
</comment>
<name>A0A0P6XB95_9CHLR</name>
<dbReference type="AlphaFoldDB" id="A0A0P6XB95"/>
<evidence type="ECO:0000256" key="7">
    <source>
        <dbReference type="ARBA" id="ARBA00023136"/>
    </source>
</evidence>
<evidence type="ECO:0000313" key="11">
    <source>
        <dbReference type="Proteomes" id="UP000050417"/>
    </source>
</evidence>
<evidence type="ECO:0000256" key="8">
    <source>
        <dbReference type="SAM" id="Phobius"/>
    </source>
</evidence>
<organism evidence="10 11">
    <name type="scientific">Ornatilinea apprima</name>
    <dbReference type="NCBI Taxonomy" id="1134406"/>
    <lineage>
        <taxon>Bacteria</taxon>
        <taxon>Bacillati</taxon>
        <taxon>Chloroflexota</taxon>
        <taxon>Anaerolineae</taxon>
        <taxon>Anaerolineales</taxon>
        <taxon>Anaerolineaceae</taxon>
        <taxon>Ornatilinea</taxon>
    </lineage>
</organism>
<feature type="transmembrane region" description="Helical" evidence="8">
    <location>
        <begin position="21"/>
        <end position="40"/>
    </location>
</feature>
<reference evidence="10 11" key="1">
    <citation type="submission" date="2015-07" db="EMBL/GenBank/DDBJ databases">
        <title>Genome sequence of Ornatilinea apprima DSM 23815.</title>
        <authorList>
            <person name="Hemp J."/>
            <person name="Ward L.M."/>
            <person name="Pace L.A."/>
            <person name="Fischer W.W."/>
        </authorList>
    </citation>
    <scope>NUCLEOTIDE SEQUENCE [LARGE SCALE GENOMIC DNA]</scope>
    <source>
        <strain evidence="10 11">P3M-1</strain>
    </source>
</reference>
<comment type="similarity">
    <text evidence="2">Belongs to the ABC-2 integral membrane protein family.</text>
</comment>
<keyword evidence="11" id="KW-1185">Reference proteome</keyword>
<dbReference type="Gene3D" id="3.40.1710.10">
    <property type="entry name" value="abc type-2 transporter like domain"/>
    <property type="match status" value="1"/>
</dbReference>
<dbReference type="STRING" id="1134406.ADN00_10635"/>
<evidence type="ECO:0000256" key="6">
    <source>
        <dbReference type="ARBA" id="ARBA00022989"/>
    </source>
</evidence>
<evidence type="ECO:0000313" key="10">
    <source>
        <dbReference type="EMBL" id="KPL77017.1"/>
    </source>
</evidence>
<feature type="transmembrane region" description="Helical" evidence="8">
    <location>
        <begin position="214"/>
        <end position="232"/>
    </location>
</feature>
<dbReference type="Pfam" id="PF12698">
    <property type="entry name" value="ABC2_membrane_3"/>
    <property type="match status" value="1"/>
</dbReference>
<protein>
    <recommendedName>
        <fullName evidence="9">ABC transmembrane type-2 domain-containing protein</fullName>
    </recommendedName>
</protein>
<dbReference type="PANTHER" id="PTHR30294">
    <property type="entry name" value="MEMBRANE COMPONENT OF ABC TRANSPORTER YHHJ-RELATED"/>
    <property type="match status" value="1"/>
</dbReference>
<dbReference type="InterPro" id="IPR013525">
    <property type="entry name" value="ABC2_TM"/>
</dbReference>
<dbReference type="GO" id="GO:0140359">
    <property type="term" value="F:ABC-type transporter activity"/>
    <property type="evidence" value="ECO:0007669"/>
    <property type="project" value="InterPro"/>
</dbReference>
<gene>
    <name evidence="10" type="ORF">ADN00_10635</name>
</gene>
<keyword evidence="6 8" id="KW-1133">Transmembrane helix</keyword>
<evidence type="ECO:0000256" key="5">
    <source>
        <dbReference type="ARBA" id="ARBA00022692"/>
    </source>
</evidence>
<dbReference type="InterPro" id="IPR051449">
    <property type="entry name" value="ABC-2_transporter_component"/>
</dbReference>
<dbReference type="RefSeq" id="WP_075062977.1">
    <property type="nucleotide sequence ID" value="NZ_LGCL01000024.1"/>
</dbReference>
<feature type="transmembrane region" description="Helical" evidence="8">
    <location>
        <begin position="318"/>
        <end position="339"/>
    </location>
</feature>
<evidence type="ECO:0000256" key="2">
    <source>
        <dbReference type="ARBA" id="ARBA00007783"/>
    </source>
</evidence>
<evidence type="ECO:0000256" key="4">
    <source>
        <dbReference type="ARBA" id="ARBA00022475"/>
    </source>
</evidence>
<dbReference type="GO" id="GO:0005886">
    <property type="term" value="C:plasma membrane"/>
    <property type="evidence" value="ECO:0007669"/>
    <property type="project" value="UniProtKB-SubCell"/>
</dbReference>
<dbReference type="Proteomes" id="UP000050417">
    <property type="component" value="Unassembled WGS sequence"/>
</dbReference>
<feature type="domain" description="ABC transmembrane type-2" evidence="9">
    <location>
        <begin position="174"/>
        <end position="400"/>
    </location>
</feature>
<comment type="subcellular location">
    <subcellularLocation>
        <location evidence="1">Cell membrane</location>
        <topology evidence="1">Multi-pass membrane protein</topology>
    </subcellularLocation>
</comment>
<evidence type="ECO:0000256" key="1">
    <source>
        <dbReference type="ARBA" id="ARBA00004651"/>
    </source>
</evidence>
<proteinExistence type="inferred from homology"/>
<keyword evidence="7 8" id="KW-0472">Membrane</keyword>
<evidence type="ECO:0000259" key="9">
    <source>
        <dbReference type="PROSITE" id="PS51012"/>
    </source>
</evidence>
<keyword evidence="5 8" id="KW-0812">Transmembrane</keyword>
<dbReference type="OrthoDB" id="161250at2"/>
<keyword evidence="4" id="KW-1003">Cell membrane</keyword>
<keyword evidence="3" id="KW-0813">Transport</keyword>
<sequence>MRILYLALKDLAQILRDKKSLLFLVAMPIIFTVFMGFAYGQGNQPQDPRLALAVLNLDADGVAAGELVADLQRSTVVRVEPVDAALSESDLQEQVGRNQFAAALIIPQGFSAAALNGGRPQARLVADTSSADGQNASQAVQAAFIRALSSAEIARLTLDAAQSAGLPAGQFDSDGLVHAAETAWQTPALKVERVAPPAAQESQSNPYTQTSPGMLVQFAVFGLITSANVLVLERQSGALQRLQTTSASGAQIIAGHLLAMFVVVFLQQAILVLFGQFAFGVKYLAQPAALLLVMVCVALWAAALGMLIGVLARGEEQVILYAMAAMFLLSALGGAWFHLEATGGLFARIGGLLPSAQAMTAFQNLIVRGLGFSSVLVPAAVMLAYAGGFFGLALLRLRRS</sequence>
<dbReference type="EMBL" id="LGCL01000024">
    <property type="protein sequence ID" value="KPL77017.1"/>
    <property type="molecule type" value="Genomic_DNA"/>
</dbReference>
<dbReference type="InterPro" id="IPR047817">
    <property type="entry name" value="ABC2_TM_bact-type"/>
</dbReference>
<feature type="transmembrane region" description="Helical" evidence="8">
    <location>
        <begin position="375"/>
        <end position="395"/>
    </location>
</feature>
<feature type="transmembrane region" description="Helical" evidence="8">
    <location>
        <begin position="289"/>
        <end position="311"/>
    </location>
</feature>
<accession>A0A0P6XB95</accession>
<dbReference type="PANTHER" id="PTHR30294:SF38">
    <property type="entry name" value="TRANSPORT PERMEASE PROTEIN"/>
    <property type="match status" value="1"/>
</dbReference>
<dbReference type="PROSITE" id="PS51012">
    <property type="entry name" value="ABC_TM2"/>
    <property type="match status" value="1"/>
</dbReference>
<feature type="transmembrane region" description="Helical" evidence="8">
    <location>
        <begin position="253"/>
        <end position="277"/>
    </location>
</feature>